<proteinExistence type="predicted"/>
<protein>
    <recommendedName>
        <fullName evidence="3">Pyrrolo-quinoline quinone repeat domain-containing protein</fullName>
    </recommendedName>
</protein>
<evidence type="ECO:0000256" key="2">
    <source>
        <dbReference type="SAM" id="Phobius"/>
    </source>
</evidence>
<evidence type="ECO:0000313" key="5">
    <source>
        <dbReference type="Proteomes" id="UP000638353"/>
    </source>
</evidence>
<dbReference type="InterPro" id="IPR015943">
    <property type="entry name" value="WD40/YVTN_repeat-like_dom_sf"/>
</dbReference>
<evidence type="ECO:0000256" key="1">
    <source>
        <dbReference type="SAM" id="MobiDB-lite"/>
    </source>
</evidence>
<feature type="transmembrane region" description="Helical" evidence="2">
    <location>
        <begin position="122"/>
        <end position="142"/>
    </location>
</feature>
<feature type="compositionally biased region" description="Low complexity" evidence="1">
    <location>
        <begin position="236"/>
        <end position="248"/>
    </location>
</feature>
<feature type="transmembrane region" description="Helical" evidence="2">
    <location>
        <begin position="12"/>
        <end position="31"/>
    </location>
</feature>
<feature type="compositionally biased region" description="Pro residues" evidence="1">
    <location>
        <begin position="249"/>
        <end position="258"/>
    </location>
</feature>
<evidence type="ECO:0000259" key="3">
    <source>
        <dbReference type="Pfam" id="PF13360"/>
    </source>
</evidence>
<feature type="domain" description="Pyrrolo-quinoline quinone repeat" evidence="3">
    <location>
        <begin position="317"/>
        <end position="501"/>
    </location>
</feature>
<dbReference type="InterPro" id="IPR002372">
    <property type="entry name" value="PQQ_rpt_dom"/>
</dbReference>
<keyword evidence="2" id="KW-0472">Membrane</keyword>
<evidence type="ECO:0000313" key="4">
    <source>
        <dbReference type="EMBL" id="GHD02842.1"/>
    </source>
</evidence>
<feature type="transmembrane region" description="Helical" evidence="2">
    <location>
        <begin position="37"/>
        <end position="56"/>
    </location>
</feature>
<name>A0A918X1H6_9ACTN</name>
<feature type="compositionally biased region" description="Low complexity" evidence="1">
    <location>
        <begin position="211"/>
        <end position="224"/>
    </location>
</feature>
<feature type="region of interest" description="Disordered" evidence="1">
    <location>
        <begin position="211"/>
        <end position="260"/>
    </location>
</feature>
<reference evidence="4" key="2">
    <citation type="submission" date="2020-09" db="EMBL/GenBank/DDBJ databases">
        <authorList>
            <person name="Sun Q."/>
            <person name="Ohkuma M."/>
        </authorList>
    </citation>
    <scope>NUCLEOTIDE SEQUENCE</scope>
    <source>
        <strain evidence="4">JCM 4637</strain>
    </source>
</reference>
<organism evidence="4 5">
    <name type="scientific">Streptomyces finlayi</name>
    <dbReference type="NCBI Taxonomy" id="67296"/>
    <lineage>
        <taxon>Bacteria</taxon>
        <taxon>Bacillati</taxon>
        <taxon>Actinomycetota</taxon>
        <taxon>Actinomycetes</taxon>
        <taxon>Kitasatosporales</taxon>
        <taxon>Streptomycetaceae</taxon>
        <taxon>Streptomyces</taxon>
    </lineage>
</organism>
<dbReference type="PANTHER" id="PTHR34512">
    <property type="entry name" value="CELL SURFACE PROTEIN"/>
    <property type="match status" value="1"/>
</dbReference>
<feature type="transmembrane region" description="Helical" evidence="2">
    <location>
        <begin position="154"/>
        <end position="174"/>
    </location>
</feature>
<dbReference type="SUPFAM" id="SSF50998">
    <property type="entry name" value="Quinoprotein alcohol dehydrogenase-like"/>
    <property type="match status" value="1"/>
</dbReference>
<keyword evidence="2" id="KW-1133">Transmembrane helix</keyword>
<dbReference type="PANTHER" id="PTHR34512:SF30">
    <property type="entry name" value="OUTER MEMBRANE PROTEIN ASSEMBLY FACTOR BAMB"/>
    <property type="match status" value="1"/>
</dbReference>
<gene>
    <name evidence="4" type="ORF">GCM10010334_49880</name>
</gene>
<feature type="transmembrane region" description="Helical" evidence="2">
    <location>
        <begin position="264"/>
        <end position="284"/>
    </location>
</feature>
<accession>A0A918X1H6</accession>
<dbReference type="InterPro" id="IPR011047">
    <property type="entry name" value="Quinoprotein_ADH-like_sf"/>
</dbReference>
<sequence length="708" mass="73611">MLAKVQSLSKMAVLGVLFGVPLSFGGAHYGITQKPAGFIAALIGAVLLLGGVLGFVRVSALRRQLRAHMPEAQRSPVAHLASARKAATLAAYLNGLLVLLGLAGGGWLLVMGGEWGAYENSFGFGALMMGVVLPLGLALAAGTTIPDLLRVVPAGARTGQALYGVFTLVATLMIVRGDGILAKAVGGVIALVALGAIKLLGRCMRQMGGLPARAPAGPSQQPQQPYVPPQPGPYGNGPYNNAPYGNQPYPQPQPPAPPRSRGGLITALVLVLLLVVGGGGFYYAHHTGLIGGSEPSTDVTESAQAAQFGIGGERKPLWTGVIGQSQGPFRAVAGDRVGVRIAGNVLWGYDLKSGRKVWELSDDRGHEICAVAPTTQGNLLAMLVRQGGGDRCGAVSGIDVNTGKELWSRAVMKDDEQQGMRQPEIAFAGDSIVTAGGAGPVVLDARSGKVRWSGAAQRNQDGEALAVAHVKVRGGRVVASYVPELGADTPKLQVFDLRSGKVLDRPELPEAPKTVDGGKRGHARIMGAEPLVVAVDSDGMRDPVYYSRSGKKWVPLRTADVQGKSIRKHEEQDGVVADDTTYVQAFKTDDMTLDVGFDTVVVGFDLKTGAVRWQHALKRDSSEIRFLPGGPRGSVRAVVSAYYTGLQLYAFPLAGGEAVRGGRLALDSDDGDSTSAFGGTFDAAVGAGTLFAVNGLGTAVAGFPVGEK</sequence>
<feature type="transmembrane region" description="Helical" evidence="2">
    <location>
        <begin position="180"/>
        <end position="200"/>
    </location>
</feature>
<dbReference type="Pfam" id="PF13360">
    <property type="entry name" value="PQQ_2"/>
    <property type="match status" value="1"/>
</dbReference>
<reference evidence="4" key="1">
    <citation type="journal article" date="2014" name="Int. J. Syst. Evol. Microbiol.">
        <title>Complete genome sequence of Corynebacterium casei LMG S-19264T (=DSM 44701T), isolated from a smear-ripened cheese.</title>
        <authorList>
            <consortium name="US DOE Joint Genome Institute (JGI-PGF)"/>
            <person name="Walter F."/>
            <person name="Albersmeier A."/>
            <person name="Kalinowski J."/>
            <person name="Ruckert C."/>
        </authorList>
    </citation>
    <scope>NUCLEOTIDE SEQUENCE</scope>
    <source>
        <strain evidence="4">JCM 4637</strain>
    </source>
</reference>
<feature type="transmembrane region" description="Helical" evidence="2">
    <location>
        <begin position="89"/>
        <end position="110"/>
    </location>
</feature>
<comment type="caution">
    <text evidence="4">The sequence shown here is derived from an EMBL/GenBank/DDBJ whole genome shotgun (WGS) entry which is preliminary data.</text>
</comment>
<dbReference type="EMBL" id="BMVC01000010">
    <property type="protein sequence ID" value="GHD02842.1"/>
    <property type="molecule type" value="Genomic_DNA"/>
</dbReference>
<keyword evidence="2" id="KW-0812">Transmembrane</keyword>
<dbReference type="Gene3D" id="2.130.10.10">
    <property type="entry name" value="YVTN repeat-like/Quinoprotein amine dehydrogenase"/>
    <property type="match status" value="1"/>
</dbReference>
<dbReference type="AlphaFoldDB" id="A0A918X1H6"/>
<dbReference type="Proteomes" id="UP000638353">
    <property type="component" value="Unassembled WGS sequence"/>
</dbReference>